<dbReference type="InterPro" id="IPR036514">
    <property type="entry name" value="SGNH_hydro_sf"/>
</dbReference>
<protein>
    <submittedName>
        <fullName evidence="2">Uncharacterized protein</fullName>
    </submittedName>
</protein>
<dbReference type="SUPFAM" id="SSF52266">
    <property type="entry name" value="SGNH hydrolase"/>
    <property type="match status" value="1"/>
</dbReference>
<gene>
    <name evidence="2" type="ORF">JMN32_00425</name>
</gene>
<keyword evidence="1" id="KW-0472">Membrane</keyword>
<feature type="transmembrane region" description="Helical" evidence="1">
    <location>
        <begin position="5"/>
        <end position="22"/>
    </location>
</feature>
<keyword evidence="3" id="KW-1185">Reference proteome</keyword>
<dbReference type="GO" id="GO:0016788">
    <property type="term" value="F:hydrolase activity, acting on ester bonds"/>
    <property type="evidence" value="ECO:0007669"/>
    <property type="project" value="UniProtKB-ARBA"/>
</dbReference>
<keyword evidence="1" id="KW-0812">Transmembrane</keyword>
<dbReference type="RefSeq" id="WP_202854295.1">
    <property type="nucleotide sequence ID" value="NZ_JAEUGD010000001.1"/>
</dbReference>
<dbReference type="EMBL" id="JAEUGD010000001">
    <property type="protein sequence ID" value="MBL6444753.1"/>
    <property type="molecule type" value="Genomic_DNA"/>
</dbReference>
<evidence type="ECO:0000313" key="2">
    <source>
        <dbReference type="EMBL" id="MBL6444753.1"/>
    </source>
</evidence>
<accession>A0A937KC16</accession>
<evidence type="ECO:0000313" key="3">
    <source>
        <dbReference type="Proteomes" id="UP000614216"/>
    </source>
</evidence>
<proteinExistence type="predicted"/>
<dbReference type="Proteomes" id="UP000614216">
    <property type="component" value="Unassembled WGS sequence"/>
</dbReference>
<name>A0A937KC16_9BACT</name>
<evidence type="ECO:0000256" key="1">
    <source>
        <dbReference type="SAM" id="Phobius"/>
    </source>
</evidence>
<keyword evidence="1" id="KW-1133">Transmembrane helix</keyword>
<sequence>MRKFLINLLLFFVPLIVIYISLEVINRKIPNEYSAKIKNFEDEINNIEVLVFGSSHALRAVNPEFIDYYTYNMAMVSQTLQLDYAVFEKYKEELKNLKVLVLTISHFTLSTGLNEGEIANRISYYHHFYGLPLISRLKVDNYSVLPAIGYKRATWGFLNYFLKFKVSNVKTNKYGFMGEGGFLAKDSISFVKVGKEAANRHEDHSYDFNENIKLLKKMIDWSKKHNIKVVLIEVPKTNEYERNLDQDKAALIDSTLDILQKSNSNVSYFDFTNHYKNKSFFRNADHLNEAGAREFSLLLNTKISEFIKE</sequence>
<comment type="caution">
    <text evidence="2">The sequence shown here is derived from an EMBL/GenBank/DDBJ whole genome shotgun (WGS) entry which is preliminary data.</text>
</comment>
<dbReference type="Gene3D" id="3.40.50.1110">
    <property type="entry name" value="SGNH hydrolase"/>
    <property type="match status" value="1"/>
</dbReference>
<reference evidence="2" key="1">
    <citation type="submission" date="2021-01" db="EMBL/GenBank/DDBJ databases">
        <title>Fulvivirga kasyanovii gen. nov., sp nov., a novel member of the phylum Bacteroidetes isolated from seawater in a mussel farm.</title>
        <authorList>
            <person name="Zhao L.-H."/>
            <person name="Wang Z.-J."/>
        </authorList>
    </citation>
    <scope>NUCLEOTIDE SEQUENCE</scope>
    <source>
        <strain evidence="2">29W222</strain>
    </source>
</reference>
<dbReference type="AlphaFoldDB" id="A0A937KC16"/>
<organism evidence="2 3">
    <name type="scientific">Fulvivirga marina</name>
    <dbReference type="NCBI Taxonomy" id="2494733"/>
    <lineage>
        <taxon>Bacteria</taxon>
        <taxon>Pseudomonadati</taxon>
        <taxon>Bacteroidota</taxon>
        <taxon>Cytophagia</taxon>
        <taxon>Cytophagales</taxon>
        <taxon>Fulvivirgaceae</taxon>
        <taxon>Fulvivirga</taxon>
    </lineage>
</organism>